<proteinExistence type="predicted"/>
<comment type="caution">
    <text evidence="1">The sequence shown here is derived from an EMBL/GenBank/DDBJ whole genome shotgun (WGS) entry which is preliminary data.</text>
</comment>
<evidence type="ECO:0000313" key="1">
    <source>
        <dbReference type="EMBL" id="KAK1760253.1"/>
    </source>
</evidence>
<dbReference type="Proteomes" id="UP001239445">
    <property type="component" value="Unassembled WGS sequence"/>
</dbReference>
<reference evidence="1" key="1">
    <citation type="submission" date="2023-06" db="EMBL/GenBank/DDBJ databases">
        <title>Genome-scale phylogeny and comparative genomics of the fungal order Sordariales.</title>
        <authorList>
            <consortium name="Lawrence Berkeley National Laboratory"/>
            <person name="Hensen N."/>
            <person name="Bonometti L."/>
            <person name="Westerberg I."/>
            <person name="Brannstrom I.O."/>
            <person name="Guillou S."/>
            <person name="Cros-Aarteil S."/>
            <person name="Calhoun S."/>
            <person name="Haridas S."/>
            <person name="Kuo A."/>
            <person name="Mondo S."/>
            <person name="Pangilinan J."/>
            <person name="Riley R."/>
            <person name="Labutti K."/>
            <person name="Andreopoulos B."/>
            <person name="Lipzen A."/>
            <person name="Chen C."/>
            <person name="Yanf M."/>
            <person name="Daum C."/>
            <person name="Ng V."/>
            <person name="Clum A."/>
            <person name="Steindorff A."/>
            <person name="Ohm R."/>
            <person name="Martin F."/>
            <person name="Silar P."/>
            <person name="Natvig D."/>
            <person name="Lalanne C."/>
            <person name="Gautier V."/>
            <person name="Ament-Velasquez S.L."/>
            <person name="Kruys A."/>
            <person name="Hutchinson M.I."/>
            <person name="Powell A.J."/>
            <person name="Barry K."/>
            <person name="Miller A.N."/>
            <person name="Grigoriev I.V."/>
            <person name="Debuchy R."/>
            <person name="Gladieux P."/>
            <person name="Thoren M.H."/>
            <person name="Johannesson H."/>
        </authorList>
    </citation>
    <scope>NUCLEOTIDE SEQUENCE</scope>
    <source>
        <strain evidence="1">PSN4</strain>
    </source>
</reference>
<accession>A0AAJ0BL19</accession>
<dbReference type="EMBL" id="MU839827">
    <property type="protein sequence ID" value="KAK1760253.1"/>
    <property type="molecule type" value="Genomic_DNA"/>
</dbReference>
<keyword evidence="2" id="KW-1185">Reference proteome</keyword>
<organism evidence="1 2">
    <name type="scientific">Echria macrotheca</name>
    <dbReference type="NCBI Taxonomy" id="438768"/>
    <lineage>
        <taxon>Eukaryota</taxon>
        <taxon>Fungi</taxon>
        <taxon>Dikarya</taxon>
        <taxon>Ascomycota</taxon>
        <taxon>Pezizomycotina</taxon>
        <taxon>Sordariomycetes</taxon>
        <taxon>Sordariomycetidae</taxon>
        <taxon>Sordariales</taxon>
        <taxon>Schizotheciaceae</taxon>
        <taxon>Echria</taxon>
    </lineage>
</organism>
<dbReference type="AlphaFoldDB" id="A0AAJ0BL19"/>
<sequence length="222" mass="24918">MGEVPELLFHTVLTVIDFHVDTSGSTQNVYVLGTHTTLEAAKTFSYTALEGLGYSEDDFVEYETRAKVPLENWKHGDGVMVYAKAPAGQVFKVSIDTKPNNEQLPEDPVKHVPVLPKGFDHLHYVLQTKIDYNLDRSGAIQQTEIEGCYVKRADALAAAKNVLADMDRDYFSQYDERDKTGEDDDWPFGEDVIVHAVAETGENYRVCVRTVPGAHKRYSKTD</sequence>
<name>A0AAJ0BL19_9PEZI</name>
<evidence type="ECO:0000313" key="2">
    <source>
        <dbReference type="Proteomes" id="UP001239445"/>
    </source>
</evidence>
<gene>
    <name evidence="1" type="ORF">QBC47DRAFT_408339</name>
</gene>
<protein>
    <submittedName>
        <fullName evidence="1">Uncharacterized protein</fullName>
    </submittedName>
</protein>